<evidence type="ECO:0000256" key="3">
    <source>
        <dbReference type="SAM" id="SignalP"/>
    </source>
</evidence>
<dbReference type="Gene3D" id="3.40.33.10">
    <property type="entry name" value="CAP"/>
    <property type="match status" value="1"/>
</dbReference>
<dbReference type="SUPFAM" id="SSF55797">
    <property type="entry name" value="PR-1-like"/>
    <property type="match status" value="1"/>
</dbReference>
<gene>
    <name evidence="6" type="primary">LOC108072192</name>
</gene>
<feature type="domain" description="SCP" evidence="4">
    <location>
        <begin position="62"/>
        <end position="233"/>
    </location>
</feature>
<keyword evidence="2" id="KW-0964">Secreted</keyword>
<evidence type="ECO:0000256" key="2">
    <source>
        <dbReference type="ARBA" id="ARBA00022525"/>
    </source>
</evidence>
<keyword evidence="3" id="KW-0732">Signal</keyword>
<dbReference type="Proteomes" id="UP001652661">
    <property type="component" value="Chromosome 2R"/>
</dbReference>
<dbReference type="InterPro" id="IPR035940">
    <property type="entry name" value="CAP_sf"/>
</dbReference>
<reference evidence="6" key="2">
    <citation type="submission" date="2025-08" db="UniProtKB">
        <authorList>
            <consortium name="RefSeq"/>
        </authorList>
    </citation>
    <scope>IDENTIFICATION</scope>
    <source>
        <strain evidence="6">14028-0561.14</strain>
        <tissue evidence="6">Whole fly</tissue>
    </source>
</reference>
<reference evidence="5" key="1">
    <citation type="submission" date="2025-05" db="UniProtKB">
        <authorList>
            <consortium name="RefSeq"/>
        </authorList>
    </citation>
    <scope>NUCLEOTIDE SEQUENCE [LARGE SCALE GENOMIC DNA]</scope>
    <source>
        <strain evidence="5">14028-0561.14</strain>
    </source>
</reference>
<sequence length="291" mass="32613">MIFDLLLPLAILFALVSAYNYCDNKTHACNELGFKHFICQLDDELPSHEGTKFEGTVPDTQHFQKEVLGLLNDFRNHLASGEVMNNANRTFPSARRMRRLIWDNELAYLARVHASTVSFKHTMCRSTLRFPDIGEVMAIMAAPVVKKLTVSKVLRNAFRSMWKQHWKVESPDNLINQFDAASAFLAADFANIINDRVSRVGCSVAVGSNCPYAGSLGHCHFLTCYFDHNNIINSSLYEAGPPASGCGDSKTTVRGVWDNLCENNGDIFPKFHPAGLKVKDKRTFILHTISQ</sequence>
<proteinExistence type="predicted"/>
<dbReference type="InterPro" id="IPR014044">
    <property type="entry name" value="CAP_dom"/>
</dbReference>
<protein>
    <submittedName>
        <fullName evidence="6">Venom allergen 5-like isoform X1</fullName>
    </submittedName>
</protein>
<accession>A0ABM4GBU2</accession>
<keyword evidence="5" id="KW-1185">Reference proteome</keyword>
<feature type="signal peptide" evidence="3">
    <location>
        <begin position="1"/>
        <end position="18"/>
    </location>
</feature>
<feature type="chain" id="PRO_5046293539" evidence="3">
    <location>
        <begin position="19"/>
        <end position="291"/>
    </location>
</feature>
<dbReference type="RefSeq" id="XP_070140188.1">
    <property type="nucleotide sequence ID" value="XM_070284087.1"/>
</dbReference>
<evidence type="ECO:0000259" key="4">
    <source>
        <dbReference type="SMART" id="SM00198"/>
    </source>
</evidence>
<evidence type="ECO:0000313" key="6">
    <source>
        <dbReference type="RefSeq" id="XP_070140188.1"/>
    </source>
</evidence>
<organism evidence="5 6">
    <name type="scientific">Drosophila kikkawai</name>
    <name type="common">Fruit fly</name>
    <dbReference type="NCBI Taxonomy" id="30033"/>
    <lineage>
        <taxon>Eukaryota</taxon>
        <taxon>Metazoa</taxon>
        <taxon>Ecdysozoa</taxon>
        <taxon>Arthropoda</taxon>
        <taxon>Hexapoda</taxon>
        <taxon>Insecta</taxon>
        <taxon>Pterygota</taxon>
        <taxon>Neoptera</taxon>
        <taxon>Endopterygota</taxon>
        <taxon>Diptera</taxon>
        <taxon>Brachycera</taxon>
        <taxon>Muscomorpha</taxon>
        <taxon>Ephydroidea</taxon>
        <taxon>Drosophilidae</taxon>
        <taxon>Drosophila</taxon>
        <taxon>Sophophora</taxon>
    </lineage>
</organism>
<evidence type="ECO:0000256" key="1">
    <source>
        <dbReference type="ARBA" id="ARBA00004613"/>
    </source>
</evidence>
<evidence type="ECO:0000313" key="5">
    <source>
        <dbReference type="Proteomes" id="UP001652661"/>
    </source>
</evidence>
<name>A0ABM4GBU2_DROKI</name>
<comment type="subcellular location">
    <subcellularLocation>
        <location evidence="1">Secreted</location>
    </subcellularLocation>
</comment>
<dbReference type="CDD" id="cd05380">
    <property type="entry name" value="CAP_euk"/>
    <property type="match status" value="1"/>
</dbReference>
<dbReference type="Pfam" id="PF00188">
    <property type="entry name" value="CAP"/>
    <property type="match status" value="1"/>
</dbReference>
<dbReference type="GeneID" id="108072192"/>
<dbReference type="SMART" id="SM00198">
    <property type="entry name" value="SCP"/>
    <property type="match status" value="1"/>
</dbReference>